<dbReference type="SUPFAM" id="SSF52821">
    <property type="entry name" value="Rhodanese/Cell cycle control phosphatase"/>
    <property type="match status" value="2"/>
</dbReference>
<evidence type="ECO:0000313" key="5">
    <source>
        <dbReference type="Proteomes" id="UP000675431"/>
    </source>
</evidence>
<evidence type="ECO:0000256" key="1">
    <source>
        <dbReference type="ARBA" id="ARBA00022679"/>
    </source>
</evidence>
<proteinExistence type="predicted"/>
<dbReference type="PROSITE" id="PS00380">
    <property type="entry name" value="RHODANESE_1"/>
    <property type="match status" value="1"/>
</dbReference>
<dbReference type="Gene3D" id="3.40.250.10">
    <property type="entry name" value="Rhodanese-like domain"/>
    <property type="match status" value="2"/>
</dbReference>
<organism evidence="4 5">
    <name type="scientific">Allobacillus saliphilus</name>
    <dbReference type="NCBI Taxonomy" id="2912308"/>
    <lineage>
        <taxon>Bacteria</taxon>
        <taxon>Bacillati</taxon>
        <taxon>Bacillota</taxon>
        <taxon>Bacilli</taxon>
        <taxon>Bacillales</taxon>
        <taxon>Bacillaceae</taxon>
        <taxon>Allobacillus</taxon>
    </lineage>
</organism>
<sequence length="276" mass="31641">MFISVDEAYQKWKDSTVQFVDCRFDLQDPSKGESDYRAAHIPGAIYFNLDSDLSDPVHEHRVGGRHPLPEWKAFARKLGDRGIDRNTEVIIYDDNHAFASRMYWMLMAMGHSSIFILNGGFPAWKHRDFPTEKGTVEKTPVEYGEFQVNEKLMADQNEVKQKLTNEDVILIDSRNAERYKGKVEPIDHKAGHIPGALNYDWSQLFEEGQLKSQPDIEKHFQRIDRNKEVIVYCGSGVTATPNVLALQQAGYTNVKLYPGSFSDWISNDENPVDREV</sequence>
<dbReference type="CDD" id="cd01449">
    <property type="entry name" value="TST_Repeat_2"/>
    <property type="match status" value="1"/>
</dbReference>
<evidence type="ECO:0000313" key="4">
    <source>
        <dbReference type="EMBL" id="MBR7553211.1"/>
    </source>
</evidence>
<gene>
    <name evidence="4" type="ORF">KC820_03480</name>
</gene>
<dbReference type="AlphaFoldDB" id="A0A941HS24"/>
<dbReference type="InterPro" id="IPR036873">
    <property type="entry name" value="Rhodanese-like_dom_sf"/>
</dbReference>
<dbReference type="PANTHER" id="PTHR11364">
    <property type="entry name" value="THIOSULFATE SULFERTANSFERASE"/>
    <property type="match status" value="1"/>
</dbReference>
<dbReference type="RefSeq" id="WP_212368129.1">
    <property type="nucleotide sequence ID" value="NZ_JAGSIE010000009.1"/>
</dbReference>
<protein>
    <submittedName>
        <fullName evidence="4">Sulfurtransferase</fullName>
    </submittedName>
</protein>
<dbReference type="SMART" id="SM00450">
    <property type="entry name" value="RHOD"/>
    <property type="match status" value="2"/>
</dbReference>
<dbReference type="PROSITE" id="PS50206">
    <property type="entry name" value="RHODANESE_3"/>
    <property type="match status" value="2"/>
</dbReference>
<dbReference type="InterPro" id="IPR045078">
    <property type="entry name" value="TST/MPST-like"/>
</dbReference>
<dbReference type="InterPro" id="IPR001763">
    <property type="entry name" value="Rhodanese-like_dom"/>
</dbReference>
<dbReference type="InterPro" id="IPR001307">
    <property type="entry name" value="Thiosulphate_STrfase_CS"/>
</dbReference>
<evidence type="ECO:0000256" key="2">
    <source>
        <dbReference type="ARBA" id="ARBA00022737"/>
    </source>
</evidence>
<name>A0A941HS24_9BACI</name>
<dbReference type="CDD" id="cd01448">
    <property type="entry name" value="TST_Repeat_1"/>
    <property type="match status" value="1"/>
</dbReference>
<accession>A0A941HS24</accession>
<evidence type="ECO:0000259" key="3">
    <source>
        <dbReference type="PROSITE" id="PS50206"/>
    </source>
</evidence>
<feature type="domain" description="Rhodanese" evidence="3">
    <location>
        <begin position="164"/>
        <end position="273"/>
    </location>
</feature>
<dbReference type="Pfam" id="PF00581">
    <property type="entry name" value="Rhodanese"/>
    <property type="match status" value="2"/>
</dbReference>
<dbReference type="GO" id="GO:0004792">
    <property type="term" value="F:thiosulfate-cyanide sulfurtransferase activity"/>
    <property type="evidence" value="ECO:0007669"/>
    <property type="project" value="InterPro"/>
</dbReference>
<keyword evidence="5" id="KW-1185">Reference proteome</keyword>
<feature type="domain" description="Rhodanese" evidence="3">
    <location>
        <begin position="13"/>
        <end position="133"/>
    </location>
</feature>
<reference evidence="4 5" key="1">
    <citation type="submission" date="2021-04" db="EMBL/GenBank/DDBJ databases">
        <title>Allobacillus sp. nov. SKP8-2 isolated from shrimp paste.</title>
        <authorList>
            <person name="Tanasupawat S."/>
            <person name="Yiamsombat S."/>
            <person name="Kanchanasin P."/>
            <person name="Kuncharoen N."/>
        </authorList>
    </citation>
    <scope>NUCLEOTIDE SEQUENCE [LARGE SCALE GENOMIC DNA]</scope>
    <source>
        <strain evidence="4 5">SKP8-2</strain>
    </source>
</reference>
<keyword evidence="2" id="KW-0677">Repeat</keyword>
<keyword evidence="1" id="KW-0808">Transferase</keyword>
<dbReference type="PANTHER" id="PTHR11364:SF27">
    <property type="entry name" value="SULFURTRANSFERASE"/>
    <property type="match status" value="1"/>
</dbReference>
<comment type="caution">
    <text evidence="4">The sequence shown here is derived from an EMBL/GenBank/DDBJ whole genome shotgun (WGS) entry which is preliminary data.</text>
</comment>
<dbReference type="Proteomes" id="UP000675431">
    <property type="component" value="Unassembled WGS sequence"/>
</dbReference>
<dbReference type="EMBL" id="JAGSIE010000009">
    <property type="protein sequence ID" value="MBR7553211.1"/>
    <property type="molecule type" value="Genomic_DNA"/>
</dbReference>